<evidence type="ECO:0000256" key="5">
    <source>
        <dbReference type="ARBA" id="ARBA00022729"/>
    </source>
</evidence>
<dbReference type="InterPro" id="IPR029058">
    <property type="entry name" value="AB_hydrolase_fold"/>
</dbReference>
<gene>
    <name evidence="11" type="ORF">SAMN05443551_3854</name>
</gene>
<evidence type="ECO:0000256" key="3">
    <source>
        <dbReference type="ARBA" id="ARBA00022525"/>
    </source>
</evidence>
<dbReference type="GO" id="GO:0005576">
    <property type="term" value="C:extracellular region"/>
    <property type="evidence" value="ECO:0007669"/>
    <property type="project" value="UniProtKB-SubCell"/>
</dbReference>
<feature type="domain" description="AB hydrolase-1" evidence="10">
    <location>
        <begin position="57"/>
        <end position="194"/>
    </location>
</feature>
<sequence>MVRLAALLRGVCGGGMLLITILLSATFAVACSDTAPCKVDQGDYLIALPQDGSAPVPAVVFIHGFGGSGEGVMRNRGLVDAMVARGYAVIAPSGLKMSGRNGGSWSFHPERPRRRDEIAFLTQVRDDAISRFGLDPDRVLLSGFSIGGSMTAYLACANPDAFAAYTPIGGNFWRPHPEQCAGPVRMLHTHGWSDGTVPLEGRVLRGQDSRDLDALIQGDVFHALSIWRETNGCFQLKPDRFETSSPFWRRAWDRCTPGSALELALFPGGHVIPAGWADMALDWFENLE</sequence>
<comment type="subcellular location">
    <subcellularLocation>
        <location evidence="1">Secreted</location>
    </subcellularLocation>
</comment>
<dbReference type="EMBL" id="FQXC01000006">
    <property type="protein sequence ID" value="SHH97582.1"/>
    <property type="molecule type" value="Genomic_DNA"/>
</dbReference>
<evidence type="ECO:0000256" key="6">
    <source>
        <dbReference type="ARBA" id="ARBA00022801"/>
    </source>
</evidence>
<organism evidence="11 12">
    <name type="scientific">Marivita hallyeonensis</name>
    <dbReference type="NCBI Taxonomy" id="996342"/>
    <lineage>
        <taxon>Bacteria</taxon>
        <taxon>Pseudomonadati</taxon>
        <taxon>Pseudomonadota</taxon>
        <taxon>Alphaproteobacteria</taxon>
        <taxon>Rhodobacterales</taxon>
        <taxon>Roseobacteraceae</taxon>
        <taxon>Marivita</taxon>
    </lineage>
</organism>
<keyword evidence="4" id="KW-0858">Xylan degradation</keyword>
<protein>
    <submittedName>
        <fullName evidence="11">Polyhydroxybutyrate depolymerase</fullName>
    </submittedName>
</protein>
<dbReference type="InterPro" id="IPR000073">
    <property type="entry name" value="AB_hydrolase_1"/>
</dbReference>
<dbReference type="PROSITE" id="PS51257">
    <property type="entry name" value="PROKAR_LIPOPROTEIN"/>
    <property type="match status" value="1"/>
</dbReference>
<dbReference type="InterPro" id="IPR043595">
    <property type="entry name" value="FaeB/C/D"/>
</dbReference>
<dbReference type="PANTHER" id="PTHR38050:SF1">
    <property type="entry name" value="FERULOYL ESTERASE C"/>
    <property type="match status" value="1"/>
</dbReference>
<dbReference type="Pfam" id="PF00561">
    <property type="entry name" value="Abhydrolase_1"/>
    <property type="match status" value="1"/>
</dbReference>
<comment type="similarity">
    <text evidence="2">Belongs to the faeC family.</text>
</comment>
<dbReference type="PANTHER" id="PTHR38050">
    <property type="match status" value="1"/>
</dbReference>
<evidence type="ECO:0000256" key="2">
    <source>
        <dbReference type="ARBA" id="ARBA00010278"/>
    </source>
</evidence>
<keyword evidence="6" id="KW-0378">Hydrolase</keyword>
<evidence type="ECO:0000313" key="11">
    <source>
        <dbReference type="EMBL" id="SHH97582.1"/>
    </source>
</evidence>
<name>A0A1M5XD51_9RHOB</name>
<keyword evidence="5" id="KW-0732">Signal</keyword>
<evidence type="ECO:0000259" key="10">
    <source>
        <dbReference type="Pfam" id="PF00561"/>
    </source>
</evidence>
<dbReference type="SUPFAM" id="SSF53474">
    <property type="entry name" value="alpha/beta-Hydrolases"/>
    <property type="match status" value="1"/>
</dbReference>
<evidence type="ECO:0000256" key="9">
    <source>
        <dbReference type="ARBA" id="ARBA00025250"/>
    </source>
</evidence>
<keyword evidence="3" id="KW-0964">Secreted</keyword>
<reference evidence="11 12" key="1">
    <citation type="submission" date="2016-11" db="EMBL/GenBank/DDBJ databases">
        <authorList>
            <person name="Jaros S."/>
            <person name="Januszkiewicz K."/>
            <person name="Wedrychowicz H."/>
        </authorList>
    </citation>
    <scope>NUCLEOTIDE SEQUENCE [LARGE SCALE GENOMIC DNA]</scope>
    <source>
        <strain evidence="11 12">DSM 29431</strain>
    </source>
</reference>
<proteinExistence type="inferred from homology"/>
<dbReference type="AlphaFoldDB" id="A0A1M5XD51"/>
<comment type="function">
    <text evidence="9">Involved in degradation of plant cell walls. Hydrolyzes the feruloyl-arabinose ester bond in arabinoxylans, and the feruloyl-galactose ester bond in pectin. Active against paranitrophenyl-acetate, methyl ferulate and wheat arabinoxylan.</text>
</comment>
<keyword evidence="7" id="KW-0119">Carbohydrate metabolism</keyword>
<dbReference type="GO" id="GO:0045493">
    <property type="term" value="P:xylan catabolic process"/>
    <property type="evidence" value="ECO:0007669"/>
    <property type="project" value="UniProtKB-KW"/>
</dbReference>
<evidence type="ECO:0000256" key="8">
    <source>
        <dbReference type="ARBA" id="ARBA00023326"/>
    </source>
</evidence>
<evidence type="ECO:0000313" key="12">
    <source>
        <dbReference type="Proteomes" id="UP000184221"/>
    </source>
</evidence>
<keyword evidence="8" id="KW-0624">Polysaccharide degradation</keyword>
<dbReference type="OrthoDB" id="9805640at2"/>
<accession>A0A1M5XD51</accession>
<evidence type="ECO:0000256" key="7">
    <source>
        <dbReference type="ARBA" id="ARBA00023277"/>
    </source>
</evidence>
<evidence type="ECO:0000256" key="1">
    <source>
        <dbReference type="ARBA" id="ARBA00004613"/>
    </source>
</evidence>
<dbReference type="STRING" id="996342.SAMN05443551_3854"/>
<dbReference type="Proteomes" id="UP000184221">
    <property type="component" value="Unassembled WGS sequence"/>
</dbReference>
<dbReference type="Gene3D" id="3.40.50.1820">
    <property type="entry name" value="alpha/beta hydrolase"/>
    <property type="match status" value="1"/>
</dbReference>
<evidence type="ECO:0000256" key="4">
    <source>
        <dbReference type="ARBA" id="ARBA00022651"/>
    </source>
</evidence>
<dbReference type="GO" id="GO:0030600">
    <property type="term" value="F:feruloyl esterase activity"/>
    <property type="evidence" value="ECO:0007669"/>
    <property type="project" value="InterPro"/>
</dbReference>
<keyword evidence="12" id="KW-1185">Reference proteome</keyword>